<evidence type="ECO:0000256" key="12">
    <source>
        <dbReference type="ARBA" id="ARBA00022912"/>
    </source>
</evidence>
<sequence length="445" mass="49078">MGVFLDKPKKEKEYDSGEGNGLRYSLCAMQGWRIEMEDAHSVKIGLSNALKNTSFFAVFDGHAGDFVSKYSSEHLIKNILALWNTELKELGIDSQNGDPSKLDEALNTPEILEKLKVKVKEGFLQIDSDMKNLPEYSTKGIKSGTTAVASFVTPSKVIFANCGDSRALLCSKSSIKFATSDHKPYNEEEKRRIENAGGSVMIQRVNGSLAVSRALGDYDYKNSPNLPPTEQLVSAEPELDIIERSNDDEFLLVACDGVWDVMSNQEIVDYITSRLLVHSDLNIILEELLETCLGKGSRDNMSAILITFPNAPKVSEEAVEKEAALNASIREEIEKLVQEHGQDTRLNVVCDTLQNCNFPNLPPGGGIKSKLMLIEKTLDALVPERNEEQQSQAPGFNLPMPMRMFRQLAAQDRDLGFDDDEMEPGDDSGADTGVVEENGSTSVSE</sequence>
<reference evidence="19" key="1">
    <citation type="submission" date="2021-01" db="UniProtKB">
        <authorList>
            <consortium name="EnsemblMetazoa"/>
        </authorList>
    </citation>
    <scope>IDENTIFICATION</scope>
</reference>
<keyword evidence="13" id="KW-0472">Membrane</keyword>
<evidence type="ECO:0000256" key="16">
    <source>
        <dbReference type="RuleBase" id="RU003465"/>
    </source>
</evidence>
<keyword evidence="9" id="KW-0479">Metal-binding</keyword>
<evidence type="ECO:0000256" key="3">
    <source>
        <dbReference type="ARBA" id="ARBA00004514"/>
    </source>
</evidence>
<comment type="cofactor">
    <cofactor evidence="2">
        <name>Mg(2+)</name>
        <dbReference type="ChEBI" id="CHEBI:18420"/>
    </cofactor>
</comment>
<evidence type="ECO:0000256" key="11">
    <source>
        <dbReference type="ARBA" id="ARBA00022842"/>
    </source>
</evidence>
<dbReference type="GO" id="GO:0016020">
    <property type="term" value="C:membrane"/>
    <property type="evidence" value="ECO:0007669"/>
    <property type="project" value="UniProtKB-SubCell"/>
</dbReference>
<keyword evidence="20" id="KW-1185">Reference proteome</keyword>
<dbReference type="FunFam" id="3.60.40.10:FF:000001">
    <property type="entry name" value="protein phosphatase 1B isoform X1"/>
    <property type="match status" value="1"/>
</dbReference>
<organism evidence="19 20">
    <name type="scientific">Clytia hemisphaerica</name>
    <dbReference type="NCBI Taxonomy" id="252671"/>
    <lineage>
        <taxon>Eukaryota</taxon>
        <taxon>Metazoa</taxon>
        <taxon>Cnidaria</taxon>
        <taxon>Hydrozoa</taxon>
        <taxon>Hydroidolina</taxon>
        <taxon>Leptothecata</taxon>
        <taxon>Obeliida</taxon>
        <taxon>Clytiidae</taxon>
        <taxon>Clytia</taxon>
    </lineage>
</organism>
<evidence type="ECO:0000256" key="15">
    <source>
        <dbReference type="ARBA" id="ARBA00023288"/>
    </source>
</evidence>
<evidence type="ECO:0000256" key="2">
    <source>
        <dbReference type="ARBA" id="ARBA00001946"/>
    </source>
</evidence>
<dbReference type="OrthoDB" id="10264738at2759"/>
<dbReference type="InterPro" id="IPR036457">
    <property type="entry name" value="PPM-type-like_dom_sf"/>
</dbReference>
<dbReference type="InterPro" id="IPR000222">
    <property type="entry name" value="PP2C_BS"/>
</dbReference>
<dbReference type="GO" id="GO:0030145">
    <property type="term" value="F:manganese ion binding"/>
    <property type="evidence" value="ECO:0007669"/>
    <property type="project" value="InterPro"/>
</dbReference>
<dbReference type="PROSITE" id="PS01032">
    <property type="entry name" value="PPM_1"/>
    <property type="match status" value="1"/>
</dbReference>
<dbReference type="GO" id="GO:0000287">
    <property type="term" value="F:magnesium ion binding"/>
    <property type="evidence" value="ECO:0007669"/>
    <property type="project" value="InterPro"/>
</dbReference>
<dbReference type="GO" id="GO:0005829">
    <property type="term" value="C:cytosol"/>
    <property type="evidence" value="ECO:0007669"/>
    <property type="project" value="UniProtKB-SubCell"/>
</dbReference>
<evidence type="ECO:0000313" key="20">
    <source>
        <dbReference type="Proteomes" id="UP000594262"/>
    </source>
</evidence>
<keyword evidence="7" id="KW-0597">Phosphoprotein</keyword>
<name>A0A7M5V7Z9_9CNID</name>
<dbReference type="InterPro" id="IPR012911">
    <property type="entry name" value="PP2C_C"/>
</dbReference>
<dbReference type="InterPro" id="IPR036580">
    <property type="entry name" value="PP2C_C_sf"/>
</dbReference>
<evidence type="ECO:0000256" key="17">
    <source>
        <dbReference type="SAM" id="MobiDB-lite"/>
    </source>
</evidence>
<dbReference type="Pfam" id="PF07830">
    <property type="entry name" value="PP2C_C"/>
    <property type="match status" value="1"/>
</dbReference>
<dbReference type="Pfam" id="PF00481">
    <property type="entry name" value="PP2C"/>
    <property type="match status" value="1"/>
</dbReference>
<dbReference type="SMART" id="SM00332">
    <property type="entry name" value="PP2Cc"/>
    <property type="match status" value="1"/>
</dbReference>
<evidence type="ECO:0000256" key="1">
    <source>
        <dbReference type="ARBA" id="ARBA00001936"/>
    </source>
</evidence>
<evidence type="ECO:0000256" key="9">
    <source>
        <dbReference type="ARBA" id="ARBA00022723"/>
    </source>
</evidence>
<dbReference type="Proteomes" id="UP000594262">
    <property type="component" value="Unplaced"/>
</dbReference>
<dbReference type="CDD" id="cd00143">
    <property type="entry name" value="PP2Cc"/>
    <property type="match status" value="1"/>
</dbReference>
<dbReference type="InterPro" id="IPR001932">
    <property type="entry name" value="PPM-type_phosphatase-like_dom"/>
</dbReference>
<dbReference type="EnsemblMetazoa" id="CLYHEMT005088.1">
    <property type="protein sequence ID" value="CLYHEMP005088.1"/>
    <property type="gene ID" value="CLYHEMG005088"/>
</dbReference>
<comment type="similarity">
    <text evidence="5 16">Belongs to the PP2C family.</text>
</comment>
<evidence type="ECO:0000256" key="10">
    <source>
        <dbReference type="ARBA" id="ARBA00022801"/>
    </source>
</evidence>
<keyword evidence="15" id="KW-0449">Lipoprotein</keyword>
<feature type="domain" description="PPM-type phosphatase" evidence="18">
    <location>
        <begin position="23"/>
        <end position="308"/>
    </location>
</feature>
<evidence type="ECO:0000256" key="5">
    <source>
        <dbReference type="ARBA" id="ARBA00006702"/>
    </source>
</evidence>
<dbReference type="RefSeq" id="XP_066934732.1">
    <property type="nucleotide sequence ID" value="XM_067078631.1"/>
</dbReference>
<keyword evidence="6" id="KW-0963">Cytoplasm</keyword>
<dbReference type="InterPro" id="IPR015655">
    <property type="entry name" value="PP2C"/>
</dbReference>
<keyword evidence="8" id="KW-0519">Myristate</keyword>
<dbReference type="SUPFAM" id="SSF81601">
    <property type="entry name" value="Protein serine/threonine phosphatase 2C, C-terminal domain"/>
    <property type="match status" value="1"/>
</dbReference>
<dbReference type="GO" id="GO:0004722">
    <property type="term" value="F:protein serine/threonine phosphatase activity"/>
    <property type="evidence" value="ECO:0007669"/>
    <property type="project" value="InterPro"/>
</dbReference>
<evidence type="ECO:0000313" key="19">
    <source>
        <dbReference type="EnsemblMetazoa" id="CLYHEMP005088.1"/>
    </source>
</evidence>
<comment type="subcellular location">
    <subcellularLocation>
        <location evidence="3">Cytoplasm</location>
        <location evidence="3">Cytosol</location>
    </subcellularLocation>
    <subcellularLocation>
        <location evidence="4">Membrane</location>
        <topology evidence="4">Lipid-anchor</topology>
    </subcellularLocation>
</comment>
<evidence type="ECO:0000256" key="6">
    <source>
        <dbReference type="ARBA" id="ARBA00022490"/>
    </source>
</evidence>
<feature type="compositionally biased region" description="Acidic residues" evidence="17">
    <location>
        <begin position="417"/>
        <end position="429"/>
    </location>
</feature>
<evidence type="ECO:0000256" key="4">
    <source>
        <dbReference type="ARBA" id="ARBA00004635"/>
    </source>
</evidence>
<evidence type="ECO:0000256" key="14">
    <source>
        <dbReference type="ARBA" id="ARBA00023211"/>
    </source>
</evidence>
<keyword evidence="11" id="KW-0460">Magnesium</keyword>
<dbReference type="Gene3D" id="1.10.10.430">
    <property type="entry name" value="Phosphatase 2C, C-terminal domain suprefamily"/>
    <property type="match status" value="1"/>
</dbReference>
<dbReference type="Gene3D" id="3.60.40.10">
    <property type="entry name" value="PPM-type phosphatase domain"/>
    <property type="match status" value="1"/>
</dbReference>
<proteinExistence type="inferred from homology"/>
<dbReference type="GeneID" id="136822381"/>
<evidence type="ECO:0000256" key="8">
    <source>
        <dbReference type="ARBA" id="ARBA00022707"/>
    </source>
</evidence>
<accession>A0A7M5V7Z9</accession>
<evidence type="ECO:0000256" key="13">
    <source>
        <dbReference type="ARBA" id="ARBA00023136"/>
    </source>
</evidence>
<feature type="region of interest" description="Disordered" evidence="17">
    <location>
        <begin position="409"/>
        <end position="445"/>
    </location>
</feature>
<comment type="cofactor">
    <cofactor evidence="1">
        <name>Mn(2+)</name>
        <dbReference type="ChEBI" id="CHEBI:29035"/>
    </cofactor>
</comment>
<dbReference type="PROSITE" id="PS51746">
    <property type="entry name" value="PPM_2"/>
    <property type="match status" value="1"/>
</dbReference>
<evidence type="ECO:0000256" key="7">
    <source>
        <dbReference type="ARBA" id="ARBA00022553"/>
    </source>
</evidence>
<dbReference type="AlphaFoldDB" id="A0A7M5V7Z9"/>
<keyword evidence="14" id="KW-0464">Manganese</keyword>
<dbReference type="SUPFAM" id="SSF81606">
    <property type="entry name" value="PP2C-like"/>
    <property type="match status" value="1"/>
</dbReference>
<keyword evidence="12 16" id="KW-0904">Protein phosphatase</keyword>
<keyword evidence="10 16" id="KW-0378">Hydrolase</keyword>
<evidence type="ECO:0000259" key="18">
    <source>
        <dbReference type="PROSITE" id="PS51746"/>
    </source>
</evidence>
<dbReference type="PANTHER" id="PTHR47992">
    <property type="entry name" value="PROTEIN PHOSPHATASE"/>
    <property type="match status" value="1"/>
</dbReference>
<protein>
    <recommendedName>
        <fullName evidence="18">PPM-type phosphatase domain-containing protein</fullName>
    </recommendedName>
</protein>